<sequence>MCTRYTPPDWAAIEREWLIGARNQPPWPAEIFPRMPGPFIRRARDEVDYARELIVGQWGLIPWFAAQPKLKFPTSNARSEELSGKASYKEPWARGQRCIIPAATFDEPNWETGRNVWWTFLRADGAPWGLAGLWNTWTDKLTGEVHESYTMLTINADAHPLMNRMHKPDPKLGPDQQDKRSVIPIERGDVDQWLAGTVKEATELLRLAPAELFVGAPSTVPAQPPRKPKPPQRPEPPQQPGLW</sequence>
<dbReference type="Gene3D" id="3.90.1680.10">
    <property type="entry name" value="SOS response associated peptidase-like"/>
    <property type="match status" value="1"/>
</dbReference>
<dbReference type="SUPFAM" id="SSF143081">
    <property type="entry name" value="BB1717-like"/>
    <property type="match status" value="1"/>
</dbReference>
<evidence type="ECO:0000256" key="2">
    <source>
        <dbReference type="ARBA" id="ARBA00022670"/>
    </source>
</evidence>
<evidence type="ECO:0000256" key="1">
    <source>
        <dbReference type="ARBA" id="ARBA00008136"/>
    </source>
</evidence>
<gene>
    <name evidence="10" type="ORF">WKW80_03370</name>
</gene>
<keyword evidence="7" id="KW-0456">Lyase</keyword>
<comment type="similarity">
    <text evidence="1 8">Belongs to the SOS response-associated peptidase family.</text>
</comment>
<dbReference type="EC" id="3.4.-.-" evidence="8"/>
<keyword evidence="3" id="KW-0227">DNA damage</keyword>
<keyword evidence="11" id="KW-1185">Reference proteome</keyword>
<evidence type="ECO:0000313" key="10">
    <source>
        <dbReference type="EMBL" id="MEJ8821077.1"/>
    </source>
</evidence>
<keyword evidence="6" id="KW-0238">DNA-binding</keyword>
<dbReference type="InterPro" id="IPR003738">
    <property type="entry name" value="SRAP"/>
</dbReference>
<dbReference type="RefSeq" id="WP_340362097.1">
    <property type="nucleotide sequence ID" value="NZ_JBBKZV010000001.1"/>
</dbReference>
<evidence type="ECO:0000313" key="11">
    <source>
        <dbReference type="Proteomes" id="UP001363010"/>
    </source>
</evidence>
<evidence type="ECO:0000256" key="9">
    <source>
        <dbReference type="SAM" id="MobiDB-lite"/>
    </source>
</evidence>
<feature type="compositionally biased region" description="Pro residues" evidence="9">
    <location>
        <begin position="231"/>
        <end position="243"/>
    </location>
</feature>
<evidence type="ECO:0000256" key="6">
    <source>
        <dbReference type="ARBA" id="ARBA00023125"/>
    </source>
</evidence>
<keyword evidence="5" id="KW-0190">Covalent protein-DNA linkage</keyword>
<evidence type="ECO:0000256" key="3">
    <source>
        <dbReference type="ARBA" id="ARBA00022763"/>
    </source>
</evidence>
<dbReference type="PANTHER" id="PTHR13604">
    <property type="entry name" value="DC12-RELATED"/>
    <property type="match status" value="1"/>
</dbReference>
<evidence type="ECO:0000256" key="4">
    <source>
        <dbReference type="ARBA" id="ARBA00022801"/>
    </source>
</evidence>
<name>A0ABU8VVE1_9BURK</name>
<protein>
    <recommendedName>
        <fullName evidence="8">Abasic site processing protein</fullName>
        <ecNumber evidence="8">3.4.-.-</ecNumber>
    </recommendedName>
</protein>
<evidence type="ECO:0000256" key="7">
    <source>
        <dbReference type="ARBA" id="ARBA00023239"/>
    </source>
</evidence>
<evidence type="ECO:0000256" key="8">
    <source>
        <dbReference type="RuleBase" id="RU364100"/>
    </source>
</evidence>
<dbReference type="PANTHER" id="PTHR13604:SF0">
    <property type="entry name" value="ABASIC SITE PROCESSING PROTEIN HMCES"/>
    <property type="match status" value="1"/>
</dbReference>
<evidence type="ECO:0000256" key="5">
    <source>
        <dbReference type="ARBA" id="ARBA00023124"/>
    </source>
</evidence>
<dbReference type="Proteomes" id="UP001363010">
    <property type="component" value="Unassembled WGS sequence"/>
</dbReference>
<comment type="caution">
    <text evidence="10">The sequence shown here is derived from an EMBL/GenBank/DDBJ whole genome shotgun (WGS) entry which is preliminary data.</text>
</comment>
<dbReference type="Pfam" id="PF02586">
    <property type="entry name" value="SRAP"/>
    <property type="match status" value="1"/>
</dbReference>
<dbReference type="EMBL" id="JBBKZV010000001">
    <property type="protein sequence ID" value="MEJ8821077.1"/>
    <property type="molecule type" value="Genomic_DNA"/>
</dbReference>
<dbReference type="InterPro" id="IPR036590">
    <property type="entry name" value="SRAP-like"/>
</dbReference>
<organism evidence="10 11">
    <name type="scientific">Variovorax humicola</name>
    <dbReference type="NCBI Taxonomy" id="1769758"/>
    <lineage>
        <taxon>Bacteria</taxon>
        <taxon>Pseudomonadati</taxon>
        <taxon>Pseudomonadota</taxon>
        <taxon>Betaproteobacteria</taxon>
        <taxon>Burkholderiales</taxon>
        <taxon>Comamonadaceae</taxon>
        <taxon>Variovorax</taxon>
    </lineage>
</organism>
<reference evidence="10 11" key="1">
    <citation type="submission" date="2024-03" db="EMBL/GenBank/DDBJ databases">
        <title>Novel species of the genus Variovorax.</title>
        <authorList>
            <person name="Liu Q."/>
            <person name="Xin Y.-H."/>
        </authorList>
    </citation>
    <scope>NUCLEOTIDE SEQUENCE [LARGE SCALE GENOMIC DNA]</scope>
    <source>
        <strain evidence="10 11">KACC 18501</strain>
    </source>
</reference>
<keyword evidence="4 8" id="KW-0378">Hydrolase</keyword>
<keyword evidence="2 8" id="KW-0645">Protease</keyword>
<proteinExistence type="inferred from homology"/>
<feature type="region of interest" description="Disordered" evidence="9">
    <location>
        <begin position="216"/>
        <end position="243"/>
    </location>
</feature>
<accession>A0ABU8VVE1</accession>